<dbReference type="KEGG" id="aym:YM304_12010"/>
<dbReference type="InterPro" id="IPR010222">
    <property type="entry name" value="RNA_helicase_HrpA"/>
</dbReference>
<dbReference type="Pfam" id="PF07717">
    <property type="entry name" value="OB_NTP_bind"/>
    <property type="match status" value="1"/>
</dbReference>
<feature type="domain" description="Helicase C-terminal" evidence="6">
    <location>
        <begin position="230"/>
        <end position="400"/>
    </location>
</feature>
<dbReference type="Gene3D" id="1.20.120.1080">
    <property type="match status" value="1"/>
</dbReference>
<dbReference type="EMBL" id="AP012057">
    <property type="protein sequence ID" value="BAN01515.1"/>
    <property type="molecule type" value="Genomic_DNA"/>
</dbReference>
<dbReference type="PROSITE" id="PS51192">
    <property type="entry name" value="HELICASE_ATP_BIND_1"/>
    <property type="match status" value="1"/>
</dbReference>
<dbReference type="Pfam" id="PF11898">
    <property type="entry name" value="DUF3418"/>
    <property type="match status" value="1"/>
</dbReference>
<dbReference type="PROSITE" id="PS51194">
    <property type="entry name" value="HELICASE_CTER"/>
    <property type="match status" value="1"/>
</dbReference>
<evidence type="ECO:0000256" key="1">
    <source>
        <dbReference type="ARBA" id="ARBA00022741"/>
    </source>
</evidence>
<dbReference type="Gene3D" id="3.40.50.300">
    <property type="entry name" value="P-loop containing nucleotide triphosphate hydrolases"/>
    <property type="match status" value="2"/>
</dbReference>
<organism evidence="7 8">
    <name type="scientific">Ilumatobacter coccineus (strain NBRC 103263 / KCTC 29153 / YM16-304)</name>
    <dbReference type="NCBI Taxonomy" id="1313172"/>
    <lineage>
        <taxon>Bacteria</taxon>
        <taxon>Bacillati</taxon>
        <taxon>Actinomycetota</taxon>
        <taxon>Acidimicrobiia</taxon>
        <taxon>Acidimicrobiales</taxon>
        <taxon>Ilumatobacteraceae</taxon>
        <taxon>Ilumatobacter</taxon>
    </lineage>
</organism>
<dbReference type="FunFam" id="1.20.120.1080:FF:000005">
    <property type="entry name" value="ATP-dependent helicase HrpA"/>
    <property type="match status" value="1"/>
</dbReference>
<dbReference type="SMART" id="SM00847">
    <property type="entry name" value="HA2"/>
    <property type="match status" value="1"/>
</dbReference>
<dbReference type="InterPro" id="IPR003593">
    <property type="entry name" value="AAA+_ATPase"/>
</dbReference>
<evidence type="ECO:0000256" key="2">
    <source>
        <dbReference type="ARBA" id="ARBA00022801"/>
    </source>
</evidence>
<dbReference type="SMART" id="SM00487">
    <property type="entry name" value="DEXDc"/>
    <property type="match status" value="1"/>
</dbReference>
<evidence type="ECO:0000313" key="7">
    <source>
        <dbReference type="EMBL" id="BAN01515.1"/>
    </source>
</evidence>
<dbReference type="InterPro" id="IPR011709">
    <property type="entry name" value="DEAD-box_helicase_OB_fold"/>
</dbReference>
<dbReference type="PANTHER" id="PTHR18934">
    <property type="entry name" value="ATP-DEPENDENT RNA HELICASE"/>
    <property type="match status" value="1"/>
</dbReference>
<accession>A0A6C7E8N5</accession>
<dbReference type="GO" id="GO:0003724">
    <property type="term" value="F:RNA helicase activity"/>
    <property type="evidence" value="ECO:0007669"/>
    <property type="project" value="InterPro"/>
</dbReference>
<keyword evidence="2 7" id="KW-0378">Hydrolase</keyword>
<reference evidence="7 8" key="1">
    <citation type="journal article" date="2013" name="Int. J. Syst. Evol. Microbiol.">
        <title>Ilumatobacter nonamiense sp. nov. and Ilumatobacter coccineum sp. nov., isolated from seashore sand.</title>
        <authorList>
            <person name="Matsumoto A."/>
            <person name="Kasai H."/>
            <person name="Matsuo Y."/>
            <person name="Shizuri Y."/>
            <person name="Ichikawa N."/>
            <person name="Fujita N."/>
            <person name="Omura S."/>
            <person name="Takahashi Y."/>
        </authorList>
    </citation>
    <scope>NUCLEOTIDE SEQUENCE [LARGE SCALE GENOMIC DNA]</scope>
    <source>
        <strain evidence="8">NBRC 103263 / KCTC 29153 / YM16-304</strain>
    </source>
</reference>
<keyword evidence="8" id="KW-1185">Reference proteome</keyword>
<sequence>METTERAAAAAAILDTGRLRYPESLPITERHDELLEIIRDHQVVIVAGETGSGKSTQIPKLCIEAGRGADGVIGHTQPRRVAARTIAERIADEIGSELGADVGYSVRFNDNISDGTLVRVMTDGILLAEIQRDRMLSRYDTLIIDEAHERSLNIDFILGYLKQLLPRRRDLKVIVTSATIDTERFAEHFASDDGEPAPIVTVSGRTFPVETRYRPFGADNPDDEHDRRDQVDAIVDACKELKSEGDGDVLVFLSGEREIHDAADALKRLDEPSLEVLPLYARLSSQEQQRIWKPHAGRRIVLSTNVAETSITVPGVRYVIDAGTARISRYSRRLKVQRLPIEEVSKASANQRAGRCGRVAPGICIRLYSEENFEERPDFTEPEILRTNLGSVILQMANIGLGDIARFPFVEPPDHRSIRDGEMLLDELGAIRTRPSPSGDGNTVRLTKIGQRLARLPVDPRLARMVIEAERLNCVREVLIIVSALSIQDVRERPDDKREQAAEMHNRFKVKGSDLLSLVKLWDYTREKQRELSGNQFRRMCRSEFIHFLRLREWMDLHSQLKRAAGVKIKNAEAHPDHIHQALLAGLLSHVGMRDRDRRAFKGARQAEFVIAPGSVLTKKPPDWVMAAELVETNQIYARRVAEIDPRWAEKAGAHLVKRSYGEPRWDPKGGRAVVTEQVTLYGLPLVSDRLIGLDRVDPDAARAWFITKAFVEGDVAEHWSNKHRFFEFNDGVRRRVSSMSARMRGVELLDDQTLFDFYDERIDDDVTSAQHFDRWWKQERQKDGKLLDLTDRALARLLSGSGGAGGALGVTESFPDVWRQGDIELPLTYRYAPGEPLDGVTVHLPLSGLNQITDDGFDWHVPGNRDDVVEQLMRSLPKPIRRELVPFNDTVDLVLDRLGAPNGRLVDRLAEIVSEISDVRVSGADFDPTVLDPHLRLNIVVSDDAGEVHDVGTDLAAIKARLVSATRESVAAAAPIEERRGITSWDVGDIPRVVESSDRGFDVRAYPTLLDVGDSVALRVVTTPELQERAMKGGVRRLLLLDGAPTRASIERLVTTAGRFALTGADIDVSTLVDDCIAAAVDQLMAEHGVVPFTESGFRELRAEVKAKAANRAGVALGKAVAVVAAANTVSQRLADLRAPAVRSSVDDANMHVGRLVRPGFVSAHGVDRLDDVERYVRAISYRLEHLAGAAARDQQRMLEILPLEQRFASFVDRLPPGAATAEVAEVRWLLEELRVQIFAQPVGTRGKVSPKKVAQRLATIGA</sequence>
<evidence type="ECO:0000313" key="8">
    <source>
        <dbReference type="Proteomes" id="UP000011863"/>
    </source>
</evidence>
<dbReference type="InterPro" id="IPR027417">
    <property type="entry name" value="P-loop_NTPase"/>
</dbReference>
<dbReference type="GO" id="GO:0003723">
    <property type="term" value="F:RNA binding"/>
    <property type="evidence" value="ECO:0007669"/>
    <property type="project" value="TreeGrafter"/>
</dbReference>
<dbReference type="InterPro" id="IPR024590">
    <property type="entry name" value="HrpA_C"/>
</dbReference>
<dbReference type="RefSeq" id="WP_015440762.1">
    <property type="nucleotide sequence ID" value="NC_020520.1"/>
</dbReference>
<evidence type="ECO:0000259" key="6">
    <source>
        <dbReference type="PROSITE" id="PS51194"/>
    </source>
</evidence>
<dbReference type="PANTHER" id="PTHR18934:SF99">
    <property type="entry name" value="ATP-DEPENDENT RNA HELICASE DHX37-RELATED"/>
    <property type="match status" value="1"/>
</dbReference>
<dbReference type="CDD" id="cd18791">
    <property type="entry name" value="SF2_C_RHA"/>
    <property type="match status" value="1"/>
</dbReference>
<gene>
    <name evidence="7" type="primary">hrpA</name>
    <name evidence="7" type="ORF">YM304_12010</name>
</gene>
<name>A0A6C7E8N5_ILUCY</name>
<dbReference type="GO" id="GO:0016787">
    <property type="term" value="F:hydrolase activity"/>
    <property type="evidence" value="ECO:0007669"/>
    <property type="project" value="UniProtKB-KW"/>
</dbReference>
<evidence type="ECO:0000259" key="5">
    <source>
        <dbReference type="PROSITE" id="PS51192"/>
    </source>
</evidence>
<protein>
    <submittedName>
        <fullName evidence="7">ATP-dependent RNA helicase HrpA</fullName>
        <ecNumber evidence="7">3.6.1.-</ecNumber>
    </submittedName>
</protein>
<dbReference type="Pfam" id="PF21010">
    <property type="entry name" value="HA2_C"/>
    <property type="match status" value="1"/>
</dbReference>
<dbReference type="OrthoDB" id="9805617at2"/>
<proteinExistence type="predicted"/>
<dbReference type="InterPro" id="IPR014001">
    <property type="entry name" value="Helicase_ATP-bd"/>
</dbReference>
<dbReference type="SMART" id="SM00490">
    <property type="entry name" value="HELICc"/>
    <property type="match status" value="1"/>
</dbReference>
<dbReference type="AlphaFoldDB" id="A0A6C7E8N5"/>
<dbReference type="SMART" id="SM00382">
    <property type="entry name" value="AAA"/>
    <property type="match status" value="1"/>
</dbReference>
<dbReference type="InterPro" id="IPR011545">
    <property type="entry name" value="DEAD/DEAH_box_helicase_dom"/>
</dbReference>
<dbReference type="Pfam" id="PF00271">
    <property type="entry name" value="Helicase_C"/>
    <property type="match status" value="1"/>
</dbReference>
<evidence type="ECO:0000256" key="3">
    <source>
        <dbReference type="ARBA" id="ARBA00022806"/>
    </source>
</evidence>
<dbReference type="NCBIfam" id="TIGR01967">
    <property type="entry name" value="DEAH_box_HrpA"/>
    <property type="match status" value="1"/>
</dbReference>
<keyword evidence="3 7" id="KW-0347">Helicase</keyword>
<dbReference type="InterPro" id="IPR007502">
    <property type="entry name" value="Helicase-assoc_dom"/>
</dbReference>
<dbReference type="GO" id="GO:0005524">
    <property type="term" value="F:ATP binding"/>
    <property type="evidence" value="ECO:0007669"/>
    <property type="project" value="UniProtKB-KW"/>
</dbReference>
<dbReference type="EC" id="3.6.1.-" evidence="7"/>
<keyword evidence="1" id="KW-0547">Nucleotide-binding</keyword>
<dbReference type="InterPro" id="IPR001650">
    <property type="entry name" value="Helicase_C-like"/>
</dbReference>
<dbReference type="SUPFAM" id="SSF52540">
    <property type="entry name" value="P-loop containing nucleoside triphosphate hydrolases"/>
    <property type="match status" value="1"/>
</dbReference>
<dbReference type="NCBIfam" id="NF008348">
    <property type="entry name" value="PRK11131.1"/>
    <property type="match status" value="1"/>
</dbReference>
<dbReference type="Proteomes" id="UP000011863">
    <property type="component" value="Chromosome"/>
</dbReference>
<keyword evidence="4" id="KW-0067">ATP-binding</keyword>
<dbReference type="Pfam" id="PF00270">
    <property type="entry name" value="DEAD"/>
    <property type="match status" value="1"/>
</dbReference>
<evidence type="ECO:0000256" key="4">
    <source>
        <dbReference type="ARBA" id="ARBA00022840"/>
    </source>
</evidence>
<feature type="domain" description="Helicase ATP-binding" evidence="5">
    <location>
        <begin position="35"/>
        <end position="198"/>
    </location>
</feature>